<dbReference type="Pfam" id="PF06452">
    <property type="entry name" value="CBM9_1"/>
    <property type="match status" value="1"/>
</dbReference>
<protein>
    <recommendedName>
        <fullName evidence="1">Carbohydrate-binding domain-containing protein</fullName>
    </recommendedName>
</protein>
<name>A0AAE3VEK2_9BACT</name>
<dbReference type="Pfam" id="PF11308">
    <property type="entry name" value="Glyco_hydro_129"/>
    <property type="match status" value="1"/>
</dbReference>
<keyword evidence="3" id="KW-1185">Reference proteome</keyword>
<dbReference type="EMBL" id="JAUSVL010000001">
    <property type="protein sequence ID" value="MDQ0289064.1"/>
    <property type="molecule type" value="Genomic_DNA"/>
</dbReference>
<feature type="domain" description="Carbohydrate-binding" evidence="1">
    <location>
        <begin position="80"/>
        <end position="239"/>
    </location>
</feature>
<gene>
    <name evidence="2" type="ORF">J3R75_001171</name>
</gene>
<dbReference type="RefSeq" id="WP_307260407.1">
    <property type="nucleotide sequence ID" value="NZ_JAUSVL010000001.1"/>
</dbReference>
<dbReference type="GO" id="GO:0016052">
    <property type="term" value="P:carbohydrate catabolic process"/>
    <property type="evidence" value="ECO:0007669"/>
    <property type="project" value="InterPro"/>
</dbReference>
<evidence type="ECO:0000313" key="2">
    <source>
        <dbReference type="EMBL" id="MDQ0289064.1"/>
    </source>
</evidence>
<accession>A0AAE3VEK2</accession>
<proteinExistence type="predicted"/>
<evidence type="ECO:0000313" key="3">
    <source>
        <dbReference type="Proteomes" id="UP001238163"/>
    </source>
</evidence>
<dbReference type="InterPro" id="IPR010502">
    <property type="entry name" value="Carb-bd_dom_fam9"/>
</dbReference>
<organism evidence="2 3">
    <name type="scientific">Oligosphaera ethanolica</name>
    <dbReference type="NCBI Taxonomy" id="760260"/>
    <lineage>
        <taxon>Bacteria</taxon>
        <taxon>Pseudomonadati</taxon>
        <taxon>Lentisphaerota</taxon>
        <taxon>Oligosphaeria</taxon>
        <taxon>Oligosphaerales</taxon>
        <taxon>Oligosphaeraceae</taxon>
        <taxon>Oligosphaera</taxon>
    </lineage>
</organism>
<dbReference type="SUPFAM" id="SSF49344">
    <property type="entry name" value="CBD9-like"/>
    <property type="match status" value="1"/>
</dbReference>
<sequence length="1410" mass="156226">MTIKLFAGAILCGFILAAEPLSFRNRHLEATVDPFTGHWQLRDSRNGRTWTQPAPGNVAIASVAMDIAPASAATIRQSTPYPISHRMTGDASAISGPADCSATLWLGWEGDALLVSMDITDEAFLPATTTDNWWHQDSIEFWLDSRQYAVLPTPGKARVLINNGQDIATAKADVSSAATGYRLDLRLPLPAFQLSAAKPFRFAIGVNDADNPSKREGQIYFPQTWRHSSPDTFAQLTLRSADKAAPSIKEKAPEPAYRDCRLLSNGRGVSYRREKPGCTPLLVRAELHASKPELIFTVTPEDGAAPMTGSVSEIIGFIVPDQEGSLIAADYSAGHLYQLNQEPFLRTTMSTASELPFICMLDMASGNGYGLIVDTPEDGSYSFIKVPHGEGTTRVPELKWLPTMKTFGARQRQYRFVFVAAGGYVSIAKTWREWAQEHGYVVTLKEKARHNPNVHRLMGAADIWAGNNATFPPSAKSYGINKLLINGQCAPEHMQKMVDLGYLPGKYDIYTDVYNDKPEDQIDALSAPIPGHIVQKENGEKMVAWIPFDKSRTSYKRCPALILDAAKRVIPPDLERYPYLARFLDVTSAEGLYECYHPDHPISRMEKRQHSENIFAYFGNWEPGNLNLVAGGEQGKWWCARDLHYLEGMQSGGNYSWPAGHLRRPKTKEDDTRGTGVPTDRFYTRYEVYGIGTRRVPLWDLVFHDCISSTWYWGDTTDFLIEAAPEVTPRKDALNVLLASMSTFWINKGTWTHDRGSFLRSYFHTTKVHEVLGMEEMLSHRFLSPDRYLQQTDFADGSSIVVNIANEPRDIVLKGRQYRLCPNGFAVDGPRLQQQLVLGDDGLIHAEIHAPNFFYQAVMKDTLPRMDGTTSLLAMTIVNQEANDHLKIAIVQDNSLPIPTEALKKLTRGATLIYRLDEQGKRSERISATVGTSGLQLPGTGNYEVFSGSMAKQPDLQLFLKGLDLTPPATGPYVFTLPAIVANHSRAAQRADVKLYLNEISDERLLQSLPTGRIAAGKTTTVAFKLRPDRFCGDYTFIAVVTPRKGSDLTPDDNISTRTDLIESERPEWPLRASFALRTDGPAARRTPLSFPVDFSSQLPAGSGLKPNDVRVYLRQINPQLDTDIEQLLPHAQFTPDAADARRGQISLAFSELFAHSDIVFTVAAKPGLSMYPSGRPLLQLGDQPGMATVSTDTYQLAFRDGVLMDLAPGRAFTTHAPFLRHFIVSSAPTGWSSEDQGVIKRFDVLENGPAKSTLVVAKTLKNGSTYTKTYTFLPDRFELTIDLDGPAGSTYNRGFYRLSADYLDNAGTKGPMDNSVSETGGISGRNPKPQWFALRGDGWAHSCVALSPFSSIIFWNDKAPNLGQLGFSSKSRTGNRMVYFVHGQQDDFSFAESDARRAKETLTVTPLTD</sequence>
<comment type="caution">
    <text evidence="2">The sequence shown here is derived from an EMBL/GenBank/DDBJ whole genome shotgun (WGS) entry which is preliminary data.</text>
</comment>
<dbReference type="Proteomes" id="UP001238163">
    <property type="component" value="Unassembled WGS sequence"/>
</dbReference>
<reference evidence="2" key="1">
    <citation type="submission" date="2023-07" db="EMBL/GenBank/DDBJ databases">
        <title>Genomic Encyclopedia of Type Strains, Phase IV (KMG-IV): sequencing the most valuable type-strain genomes for metagenomic binning, comparative biology and taxonomic classification.</title>
        <authorList>
            <person name="Goeker M."/>
        </authorList>
    </citation>
    <scope>NUCLEOTIDE SEQUENCE</scope>
    <source>
        <strain evidence="2">DSM 24202</strain>
    </source>
</reference>
<dbReference type="GO" id="GO:0030246">
    <property type="term" value="F:carbohydrate binding"/>
    <property type="evidence" value="ECO:0007669"/>
    <property type="project" value="InterPro"/>
</dbReference>
<dbReference type="InterPro" id="IPR021459">
    <property type="entry name" value="GH101-related"/>
</dbReference>
<evidence type="ECO:0000259" key="1">
    <source>
        <dbReference type="Pfam" id="PF06452"/>
    </source>
</evidence>
<dbReference type="Gene3D" id="2.60.40.1190">
    <property type="match status" value="1"/>
</dbReference>
<dbReference type="GO" id="GO:0004553">
    <property type="term" value="F:hydrolase activity, hydrolyzing O-glycosyl compounds"/>
    <property type="evidence" value="ECO:0007669"/>
    <property type="project" value="InterPro"/>
</dbReference>